<accession>A0A098DSJ1</accession>
<dbReference type="VEuPathDB" id="FungiDB:FGRAMPH1_01G24137"/>
<dbReference type="AlphaFoldDB" id="A0A098DSJ1"/>
<dbReference type="EnsemblFungi" id="CEF84314">
    <property type="protein sequence ID" value="CEF84314"/>
    <property type="gene ID" value="FGRRES_13082"/>
</dbReference>
<accession>A0A0E0SD01</accession>
<reference evidence="1 3" key="3">
    <citation type="journal article" date="2015" name="BMC Genomics">
        <title>The completed genome sequence of the pathogenic ascomycete fungus Fusarium graminearum.</title>
        <authorList>
            <person name="King R."/>
            <person name="Urban M."/>
            <person name="Hammond-Kosack M.C."/>
            <person name="Hassani-Pak K."/>
            <person name="Hammond-Kosack K.E."/>
        </authorList>
    </citation>
    <scope>NUCLEOTIDE SEQUENCE [LARGE SCALE GENOMIC DNA]</scope>
    <source>
        <strain evidence="3">ATCC MYA-4620 / CBS 123657 / FGSC 9075 / NRRL 31084 / PH-1</strain>
        <strain evidence="1">PH-1</strain>
    </source>
</reference>
<evidence type="ECO:0000313" key="1">
    <source>
        <dbReference type="EMBL" id="CEF84314.1"/>
    </source>
</evidence>
<name>A0A098DSJ1_GIBZE</name>
<dbReference type="InParanoid" id="A0A098DSJ1"/>
<dbReference type="Proteomes" id="UP000070720">
    <property type="component" value="Chromosome 4"/>
</dbReference>
<reference evidence="2 3" key="1">
    <citation type="journal article" date="2007" name="Science">
        <title>The Fusarium graminearum genome reveals a link between localized polymorphism and pathogen specialization.</title>
        <authorList>
            <person name="Cuomo C.A."/>
            <person name="Gueldener U."/>
            <person name="Xu J.-R."/>
            <person name="Trail F."/>
            <person name="Turgeon B.G."/>
            <person name="Di Pietro A."/>
            <person name="Walton J.D."/>
            <person name="Ma L.-J."/>
            <person name="Baker S.E."/>
            <person name="Rep M."/>
            <person name="Adam G."/>
            <person name="Antoniw J."/>
            <person name="Baldwin T."/>
            <person name="Calvo S.E."/>
            <person name="Chang Y.-L."/>
            <person name="DeCaprio D."/>
            <person name="Gale L.R."/>
            <person name="Gnerre S."/>
            <person name="Goswami R.S."/>
            <person name="Hammond-Kosack K."/>
            <person name="Harris L.J."/>
            <person name="Hilburn K."/>
            <person name="Kennell J.C."/>
            <person name="Kroken S."/>
            <person name="Magnuson J.K."/>
            <person name="Mannhaupt G."/>
            <person name="Mauceli E.W."/>
            <person name="Mewes H.-W."/>
            <person name="Mitterbauer R."/>
            <person name="Muehlbauer G."/>
            <person name="Muensterkoetter M."/>
            <person name="Nelson D."/>
            <person name="O'Donnell K."/>
            <person name="Ouellet T."/>
            <person name="Qi W."/>
            <person name="Quesneville H."/>
            <person name="Roncero M.I.G."/>
            <person name="Seong K.-Y."/>
            <person name="Tetko I.V."/>
            <person name="Urban M."/>
            <person name="Waalwijk C."/>
            <person name="Ward T.J."/>
            <person name="Yao J."/>
            <person name="Birren B.W."/>
            <person name="Kistler H.C."/>
        </authorList>
    </citation>
    <scope>NUCLEOTIDE SEQUENCE [LARGE SCALE GENOMIC DNA]</scope>
    <source>
        <strain evidence="3">ATCC MYA-4620 / CBS 123657 / FGSC 9075 / NRRL 31084 / PH-1</strain>
        <strain evidence="2">PH-1 / ATCC MYA-4620 / FGSC 9075 / NRRL 31084</strain>
    </source>
</reference>
<proteinExistence type="predicted"/>
<reference evidence="2 3" key="2">
    <citation type="journal article" date="2010" name="Nature">
        <title>Comparative genomics reveals mobile pathogenicity chromosomes in Fusarium.</title>
        <authorList>
            <person name="Ma L.J."/>
            <person name="van der Does H.C."/>
            <person name="Borkovich K.A."/>
            <person name="Coleman J.J."/>
            <person name="Daboussi M.J."/>
            <person name="Di Pietro A."/>
            <person name="Dufresne M."/>
            <person name="Freitag M."/>
            <person name="Grabherr M."/>
            <person name="Henrissat B."/>
            <person name="Houterman P.M."/>
            <person name="Kang S."/>
            <person name="Shim W.B."/>
            <person name="Woloshuk C."/>
            <person name="Xie X."/>
            <person name="Xu J.R."/>
            <person name="Antoniw J."/>
            <person name="Baker S.E."/>
            <person name="Bluhm B.H."/>
            <person name="Breakspear A."/>
            <person name="Brown D.W."/>
            <person name="Butchko R.A."/>
            <person name="Chapman S."/>
            <person name="Coulson R."/>
            <person name="Coutinho P.M."/>
            <person name="Danchin E.G."/>
            <person name="Diener A."/>
            <person name="Gale L.R."/>
            <person name="Gardiner D.M."/>
            <person name="Goff S."/>
            <person name="Hammond-Kosack K.E."/>
            <person name="Hilburn K."/>
            <person name="Hua-Van A."/>
            <person name="Jonkers W."/>
            <person name="Kazan K."/>
            <person name="Kodira C.D."/>
            <person name="Koehrsen M."/>
            <person name="Kumar L."/>
            <person name="Lee Y.H."/>
            <person name="Li L."/>
            <person name="Manners J.M."/>
            <person name="Miranda-Saavedra D."/>
            <person name="Mukherjee M."/>
            <person name="Park G."/>
            <person name="Park J."/>
            <person name="Park S.Y."/>
            <person name="Proctor R.H."/>
            <person name="Regev A."/>
            <person name="Ruiz-Roldan M.C."/>
            <person name="Sain D."/>
            <person name="Sakthikumar S."/>
            <person name="Sykes S."/>
            <person name="Schwartz D.C."/>
            <person name="Turgeon B.G."/>
            <person name="Wapinski I."/>
            <person name="Yoder O."/>
            <person name="Young S."/>
            <person name="Zeng Q."/>
            <person name="Zhou S."/>
            <person name="Galagan J."/>
            <person name="Cuomo C.A."/>
            <person name="Kistler H.C."/>
            <person name="Rep M."/>
        </authorList>
    </citation>
    <scope>GENOME REANNOTATION</scope>
    <source>
        <strain evidence="3">ATCC MYA-4620 / CBS 123657 / FGSC 9075 / NRRL 31084 / PH-1</strain>
        <strain evidence="2">PH-1 / ATCC MYA-4620 / FGSC 9075 / NRRL 31084</strain>
    </source>
</reference>
<keyword evidence="3" id="KW-1185">Reference proteome</keyword>
<reference evidence="2" key="4">
    <citation type="submission" date="2017-01" db="UniProtKB">
        <authorList>
            <consortium name="EnsemblFungi"/>
        </authorList>
    </citation>
    <scope>IDENTIFICATION</scope>
    <source>
        <strain evidence="2">PH-1 / ATCC MYA-4620 / FGSC 9075 / NRRL 31084</strain>
    </source>
</reference>
<evidence type="ECO:0000313" key="3">
    <source>
        <dbReference type="Proteomes" id="UP000070720"/>
    </source>
</evidence>
<evidence type="ECO:0000313" key="2">
    <source>
        <dbReference type="EnsemblFungi" id="CEF84314"/>
    </source>
</evidence>
<dbReference type="EMBL" id="HG970335">
    <property type="protein sequence ID" value="CEF84314.1"/>
    <property type="molecule type" value="Genomic_DNA"/>
</dbReference>
<sequence length="162" mass="18055">MIDHLFSQPYPTMHCRPRLDLLLVSPGCSTNALFPSTFDYSGDRPTTVQATLLGAHIFRGNTVYTILMLVNNPMQRDLTQQLCSTLCISTYYFGVSPARNQNANANMPMSVSVRVDPCLDVSQSTVRYCPQSTEYICWDGSKMQGPTLPQCFAAKFPVDERG</sequence>
<organism evidence="1 3">
    <name type="scientific">Gibberella zeae (strain ATCC MYA-4620 / CBS 123657 / FGSC 9075 / NRRL 31084 / PH-1)</name>
    <name type="common">Wheat head blight fungus</name>
    <name type="synonym">Fusarium graminearum</name>
    <dbReference type="NCBI Taxonomy" id="229533"/>
    <lineage>
        <taxon>Eukaryota</taxon>
        <taxon>Fungi</taxon>
        <taxon>Dikarya</taxon>
        <taxon>Ascomycota</taxon>
        <taxon>Pezizomycotina</taxon>
        <taxon>Sordariomycetes</taxon>
        <taxon>Hypocreomycetidae</taxon>
        <taxon>Hypocreales</taxon>
        <taxon>Nectriaceae</taxon>
        <taxon>Fusarium</taxon>
    </lineage>
</organism>
<protein>
    <submittedName>
        <fullName evidence="1">Chromosome 4, complete genome</fullName>
    </submittedName>
</protein>
<gene>
    <name evidence="1" type="ORF">FGRAMPH1_01T24137</name>
</gene>